<dbReference type="SUPFAM" id="SSF55103">
    <property type="entry name" value="FAD-linked oxidases, C-terminal domain"/>
    <property type="match status" value="1"/>
</dbReference>
<dbReference type="STRING" id="311410.LA5095_01105"/>
<dbReference type="InterPro" id="IPR036318">
    <property type="entry name" value="FAD-bd_PCMH-like_sf"/>
</dbReference>
<dbReference type="InterPro" id="IPR016171">
    <property type="entry name" value="Vanillyl_alc_oxidase_C-sub2"/>
</dbReference>
<dbReference type="Gene3D" id="3.30.70.2740">
    <property type="match status" value="1"/>
</dbReference>
<protein>
    <submittedName>
        <fullName evidence="6">Putative FAD-linked oxidoreductase</fullName>
        <ecNumber evidence="6">1.-.-.-</ecNumber>
    </submittedName>
</protein>
<dbReference type="InterPro" id="IPR016164">
    <property type="entry name" value="FAD-linked_Oxase-like_C"/>
</dbReference>
<proteinExistence type="inferred from homology"/>
<evidence type="ECO:0000313" key="7">
    <source>
        <dbReference type="Proteomes" id="UP000049983"/>
    </source>
</evidence>
<dbReference type="Pfam" id="PF01565">
    <property type="entry name" value="FAD_binding_4"/>
    <property type="match status" value="1"/>
</dbReference>
<dbReference type="InterPro" id="IPR004113">
    <property type="entry name" value="FAD-bd_oxidored_4_C"/>
</dbReference>
<dbReference type="InterPro" id="IPR006094">
    <property type="entry name" value="Oxid_FAD_bind_N"/>
</dbReference>
<evidence type="ECO:0000256" key="4">
    <source>
        <dbReference type="ARBA" id="ARBA00022827"/>
    </source>
</evidence>
<comment type="cofactor">
    <cofactor evidence="1">
        <name>FAD</name>
        <dbReference type="ChEBI" id="CHEBI:57692"/>
    </cofactor>
</comment>
<dbReference type="InterPro" id="IPR016169">
    <property type="entry name" value="FAD-bd_PCMH_sub2"/>
</dbReference>
<sequence>MADALPDTPFLERINSIVGSAGWIDPTRADGYFVDARNRFRGDAQLVVRPSSTNQVSQVVALCNQCGVGLVPYGGGTGGSAGHIDFERRKIIVLSLERMNAIRSVSQDNDTIDVEAGCVLVNVKEAARQHNRCFGLSLASEGSCTIGGNLSSNAGGIQVLRYGNARDMCLGVEVVLPDGAILKNTGALRKDNTGYDLRHLMIGSEGTLGIITAATLKLFPVPKEIATVMCAFPSPGAALALLGDLRNEVGEAVTAFELMSRFGMDLATRHFPELGDPFEQSHSWFGLVDVEGHIGIGAQLEGVLERMFSSGIVTDAVLAQSGKQRQSLWNLRELAYEYNRQEGVIFSSDTSVPIAEVENFIAAVECALAGINPLLRVNCYGHVGDGNIHVNVFPPKGVARSRFLLVNPTIQNELDIAINETTASCGGSISAEHGIGRVKRDALLKFGDPVKQATMRAIKAAIDPNNIMNPGAVFAN</sequence>
<reference evidence="7" key="1">
    <citation type="submission" date="2015-07" db="EMBL/GenBank/DDBJ databases">
        <authorList>
            <person name="Rodrigo-Torres Lidia"/>
            <person name="Arahal R.David."/>
        </authorList>
    </citation>
    <scope>NUCLEOTIDE SEQUENCE [LARGE SCALE GENOMIC DNA]</scope>
    <source>
        <strain evidence="7">CECT 5096</strain>
    </source>
</reference>
<dbReference type="PANTHER" id="PTHR43716">
    <property type="entry name" value="D-2-HYDROXYGLUTARATE DEHYDROGENASE, MITOCHONDRIAL"/>
    <property type="match status" value="1"/>
</dbReference>
<dbReference type="InterPro" id="IPR051264">
    <property type="entry name" value="FAD-oxidored/transferase_4"/>
</dbReference>
<keyword evidence="3" id="KW-0285">Flavoprotein</keyword>
<dbReference type="Pfam" id="PF02913">
    <property type="entry name" value="FAD-oxidase_C"/>
    <property type="match status" value="1"/>
</dbReference>
<keyword evidence="6" id="KW-0560">Oxidoreductase</keyword>
<dbReference type="OrthoDB" id="9811557at2"/>
<evidence type="ECO:0000256" key="1">
    <source>
        <dbReference type="ARBA" id="ARBA00001974"/>
    </source>
</evidence>
<evidence type="ECO:0000256" key="3">
    <source>
        <dbReference type="ARBA" id="ARBA00022630"/>
    </source>
</evidence>
<dbReference type="Proteomes" id="UP000049983">
    <property type="component" value="Unassembled WGS sequence"/>
</dbReference>
<dbReference type="GO" id="GO:0016491">
    <property type="term" value="F:oxidoreductase activity"/>
    <property type="evidence" value="ECO:0007669"/>
    <property type="project" value="UniProtKB-KW"/>
</dbReference>
<evidence type="ECO:0000259" key="5">
    <source>
        <dbReference type="PROSITE" id="PS51387"/>
    </source>
</evidence>
<evidence type="ECO:0000256" key="2">
    <source>
        <dbReference type="ARBA" id="ARBA00008000"/>
    </source>
</evidence>
<dbReference type="PROSITE" id="PS51387">
    <property type="entry name" value="FAD_PCMH"/>
    <property type="match status" value="1"/>
</dbReference>
<dbReference type="InterPro" id="IPR016167">
    <property type="entry name" value="FAD-bd_PCMH_sub1"/>
</dbReference>
<name>A0A0M7A655_9HYPH</name>
<dbReference type="FunFam" id="1.10.45.10:FF:000001">
    <property type="entry name" value="D-lactate dehydrogenase mitochondrial"/>
    <property type="match status" value="1"/>
</dbReference>
<dbReference type="GO" id="GO:0071949">
    <property type="term" value="F:FAD binding"/>
    <property type="evidence" value="ECO:0007669"/>
    <property type="project" value="InterPro"/>
</dbReference>
<dbReference type="PANTHER" id="PTHR43716:SF2">
    <property type="entry name" value="BLL6224 PROTEIN"/>
    <property type="match status" value="1"/>
</dbReference>
<dbReference type="AlphaFoldDB" id="A0A0M7A655"/>
<feature type="domain" description="FAD-binding PCMH-type" evidence="5">
    <location>
        <begin position="40"/>
        <end position="221"/>
    </location>
</feature>
<accession>A0A0M7A655</accession>
<dbReference type="Gene3D" id="3.30.465.10">
    <property type="match status" value="1"/>
</dbReference>
<comment type="similarity">
    <text evidence="2">Belongs to the FAD-binding oxidoreductase/transferase type 4 family.</text>
</comment>
<dbReference type="GO" id="GO:0022904">
    <property type="term" value="P:respiratory electron transport chain"/>
    <property type="evidence" value="ECO:0007669"/>
    <property type="project" value="TreeGrafter"/>
</dbReference>
<dbReference type="Gene3D" id="1.10.45.10">
    <property type="entry name" value="Vanillyl-alcohol Oxidase, Chain A, domain 4"/>
    <property type="match status" value="1"/>
</dbReference>
<dbReference type="SUPFAM" id="SSF56176">
    <property type="entry name" value="FAD-binding/transporter-associated domain-like"/>
    <property type="match status" value="1"/>
</dbReference>
<keyword evidence="7" id="KW-1185">Reference proteome</keyword>
<evidence type="ECO:0000313" key="6">
    <source>
        <dbReference type="EMBL" id="CTQ70081.1"/>
    </source>
</evidence>
<dbReference type="Gene3D" id="3.30.70.2190">
    <property type="match status" value="1"/>
</dbReference>
<dbReference type="RefSeq" id="WP_055112894.1">
    <property type="nucleotide sequence ID" value="NZ_CXWA01000001.1"/>
</dbReference>
<dbReference type="GeneID" id="97669750"/>
<dbReference type="EMBL" id="CXWC01000010">
    <property type="protein sequence ID" value="CTQ70081.1"/>
    <property type="molecule type" value="Genomic_DNA"/>
</dbReference>
<dbReference type="Gene3D" id="3.30.43.10">
    <property type="entry name" value="Uridine Diphospho-n-acetylenolpyruvylglucosamine Reductase, domain 2"/>
    <property type="match status" value="1"/>
</dbReference>
<dbReference type="InterPro" id="IPR016166">
    <property type="entry name" value="FAD-bd_PCMH"/>
</dbReference>
<gene>
    <name evidence="6" type="ORF">LA5096_02360</name>
</gene>
<organism evidence="6 7">
    <name type="scientific">Roseibium album</name>
    <dbReference type="NCBI Taxonomy" id="311410"/>
    <lineage>
        <taxon>Bacteria</taxon>
        <taxon>Pseudomonadati</taxon>
        <taxon>Pseudomonadota</taxon>
        <taxon>Alphaproteobacteria</taxon>
        <taxon>Hyphomicrobiales</taxon>
        <taxon>Stappiaceae</taxon>
        <taxon>Roseibium</taxon>
    </lineage>
</organism>
<dbReference type="EC" id="1.-.-.-" evidence="6"/>
<keyword evidence="4" id="KW-0274">FAD</keyword>